<evidence type="ECO:0000313" key="1">
    <source>
        <dbReference type="EMBL" id="HJC71625.1"/>
    </source>
</evidence>
<dbReference type="AlphaFoldDB" id="A0A9D2Q683"/>
<reference evidence="1" key="2">
    <citation type="submission" date="2021-04" db="EMBL/GenBank/DDBJ databases">
        <authorList>
            <person name="Gilroy R."/>
        </authorList>
    </citation>
    <scope>NUCLEOTIDE SEQUENCE</scope>
    <source>
        <strain evidence="1">5933</strain>
    </source>
</reference>
<gene>
    <name evidence="1" type="ORF">H9698_02365</name>
</gene>
<comment type="caution">
    <text evidence="1">The sequence shown here is derived from an EMBL/GenBank/DDBJ whole genome shotgun (WGS) entry which is preliminary data.</text>
</comment>
<evidence type="ECO:0000313" key="2">
    <source>
        <dbReference type="Proteomes" id="UP000823918"/>
    </source>
</evidence>
<proteinExistence type="predicted"/>
<dbReference type="Proteomes" id="UP000823918">
    <property type="component" value="Unassembled WGS sequence"/>
</dbReference>
<accession>A0A9D2Q683</accession>
<protein>
    <submittedName>
        <fullName evidence="1">Uncharacterized protein</fullName>
    </submittedName>
</protein>
<name>A0A9D2Q683_9FIRM</name>
<dbReference type="EMBL" id="DWWA01000016">
    <property type="protein sequence ID" value="HJC71625.1"/>
    <property type="molecule type" value="Genomic_DNA"/>
</dbReference>
<organism evidence="1 2">
    <name type="scientific">Candidatus Ruthenibacterium merdavium</name>
    <dbReference type="NCBI Taxonomy" id="2838752"/>
    <lineage>
        <taxon>Bacteria</taxon>
        <taxon>Bacillati</taxon>
        <taxon>Bacillota</taxon>
        <taxon>Clostridia</taxon>
        <taxon>Eubacteriales</taxon>
        <taxon>Oscillospiraceae</taxon>
        <taxon>Ruthenibacterium</taxon>
    </lineage>
</organism>
<reference evidence="1" key="1">
    <citation type="journal article" date="2021" name="PeerJ">
        <title>Extensive microbial diversity within the chicken gut microbiome revealed by metagenomics and culture.</title>
        <authorList>
            <person name="Gilroy R."/>
            <person name="Ravi A."/>
            <person name="Getino M."/>
            <person name="Pursley I."/>
            <person name="Horton D.L."/>
            <person name="Alikhan N.F."/>
            <person name="Baker D."/>
            <person name="Gharbi K."/>
            <person name="Hall N."/>
            <person name="Watson M."/>
            <person name="Adriaenssens E.M."/>
            <person name="Foster-Nyarko E."/>
            <person name="Jarju S."/>
            <person name="Secka A."/>
            <person name="Antonio M."/>
            <person name="Oren A."/>
            <person name="Chaudhuri R.R."/>
            <person name="La Ragione R."/>
            <person name="Hildebrand F."/>
            <person name="Pallen M.J."/>
        </authorList>
    </citation>
    <scope>NUCLEOTIDE SEQUENCE</scope>
    <source>
        <strain evidence="1">5933</strain>
    </source>
</reference>
<sequence>MIYIESLKSYIGKISDEEFADLAKRIYEITDFICEDYPKHREWYFHKQLPRIFTPNGEILFARADDDTTILAMACLKKD</sequence>